<evidence type="ECO:0000256" key="4">
    <source>
        <dbReference type="ARBA" id="ARBA00023002"/>
    </source>
</evidence>
<keyword evidence="7" id="KW-0812">Transmembrane</keyword>
<evidence type="ECO:0000259" key="8">
    <source>
        <dbReference type="PROSITE" id="PS51324"/>
    </source>
</evidence>
<keyword evidence="7" id="KW-1133">Transmembrane helix</keyword>
<name>A0A3G5AH78_9VIRU</name>
<dbReference type="PANTHER" id="PTHR12645">
    <property type="entry name" value="ALR/ERV"/>
    <property type="match status" value="1"/>
</dbReference>
<gene>
    <name evidence="9" type="ORF">Sylvanvirus1_84</name>
</gene>
<feature type="transmembrane region" description="Helical" evidence="7">
    <location>
        <begin position="157"/>
        <end position="178"/>
    </location>
</feature>
<keyword evidence="3 7" id="KW-0274">FAD</keyword>
<organism evidence="9">
    <name type="scientific">Sylvanvirus sp</name>
    <dbReference type="NCBI Taxonomy" id="2487774"/>
    <lineage>
        <taxon>Viruses</taxon>
    </lineage>
</organism>
<dbReference type="GO" id="GO:0016971">
    <property type="term" value="F:flavin-dependent sulfhydryl oxidase activity"/>
    <property type="evidence" value="ECO:0007669"/>
    <property type="project" value="InterPro"/>
</dbReference>
<comment type="catalytic activity">
    <reaction evidence="6 7">
        <text>2 R'C(R)SH + O2 = R'C(R)S-S(R)CR' + H2O2</text>
        <dbReference type="Rhea" id="RHEA:17357"/>
        <dbReference type="ChEBI" id="CHEBI:15379"/>
        <dbReference type="ChEBI" id="CHEBI:16240"/>
        <dbReference type="ChEBI" id="CHEBI:16520"/>
        <dbReference type="ChEBI" id="CHEBI:17412"/>
        <dbReference type="EC" id="1.8.3.2"/>
    </reaction>
</comment>
<evidence type="ECO:0000256" key="3">
    <source>
        <dbReference type="ARBA" id="ARBA00022827"/>
    </source>
</evidence>
<dbReference type="Gene3D" id="1.20.120.310">
    <property type="entry name" value="ERV/ALR sulfhydryl oxidase domain"/>
    <property type="match status" value="1"/>
</dbReference>
<dbReference type="InterPro" id="IPR017905">
    <property type="entry name" value="ERV/ALR_sulphydryl_oxidase"/>
</dbReference>
<accession>A0A3G5AH78</accession>
<reference evidence="9" key="1">
    <citation type="submission" date="2018-10" db="EMBL/GenBank/DDBJ databases">
        <title>Hidden diversity of soil giant viruses.</title>
        <authorList>
            <person name="Schulz F."/>
            <person name="Alteio L."/>
            <person name="Goudeau D."/>
            <person name="Ryan E.M."/>
            <person name="Malmstrom R.R."/>
            <person name="Blanchard J."/>
            <person name="Woyke T."/>
        </authorList>
    </citation>
    <scope>NUCLEOTIDE SEQUENCE</scope>
    <source>
        <strain evidence="9">SYV1</strain>
    </source>
</reference>
<comment type="cofactor">
    <cofactor evidence="1 7">
        <name>FAD</name>
        <dbReference type="ChEBI" id="CHEBI:57692"/>
    </cofactor>
</comment>
<dbReference type="GO" id="GO:0050660">
    <property type="term" value="F:flavin adenine dinucleotide binding"/>
    <property type="evidence" value="ECO:0007669"/>
    <property type="project" value="TreeGrafter"/>
</dbReference>
<dbReference type="EC" id="1.8.3.2" evidence="7"/>
<dbReference type="Pfam" id="PF04777">
    <property type="entry name" value="Evr1_Alr"/>
    <property type="match status" value="1"/>
</dbReference>
<evidence type="ECO:0000256" key="6">
    <source>
        <dbReference type="ARBA" id="ARBA00048864"/>
    </source>
</evidence>
<evidence type="ECO:0000256" key="2">
    <source>
        <dbReference type="ARBA" id="ARBA00022630"/>
    </source>
</evidence>
<dbReference type="SUPFAM" id="SSF69000">
    <property type="entry name" value="FAD-dependent thiol oxidase"/>
    <property type="match status" value="1"/>
</dbReference>
<protein>
    <recommendedName>
        <fullName evidence="7">Sulfhydryl oxidase</fullName>
        <ecNumber evidence="7">1.8.3.2</ecNumber>
    </recommendedName>
</protein>
<proteinExistence type="predicted"/>
<dbReference type="InterPro" id="IPR039799">
    <property type="entry name" value="ALR/ERV"/>
</dbReference>
<evidence type="ECO:0000256" key="7">
    <source>
        <dbReference type="RuleBase" id="RU371123"/>
    </source>
</evidence>
<evidence type="ECO:0000256" key="5">
    <source>
        <dbReference type="ARBA" id="ARBA00023157"/>
    </source>
</evidence>
<keyword evidence="7" id="KW-0472">Membrane</keyword>
<dbReference type="EMBL" id="MK072507">
    <property type="protein sequence ID" value="AYV86488.1"/>
    <property type="molecule type" value="Genomic_DNA"/>
</dbReference>
<keyword evidence="5" id="KW-1015">Disulfide bond</keyword>
<evidence type="ECO:0000313" key="9">
    <source>
        <dbReference type="EMBL" id="AYV86488.1"/>
    </source>
</evidence>
<dbReference type="PROSITE" id="PS51324">
    <property type="entry name" value="ERV_ALR"/>
    <property type="match status" value="1"/>
</dbReference>
<sequence length="190" mass="21770">MSSSAPVSRYSCGKERCPGWWGPIIWSALEIFLETYPETPTADEQQELRSWLYMTMRRLPCPEECIPHMLLLIQTYPIPTNSRTNVIEWIRFVHNKIRIKQGKPTLSSIEAAEEGHTLRHTNWSNVWKDIMTKGSLDGGSNGSSSLDAKNGINMSSYFMYMIWIMLVIVIVAILFMWLRSPSQPIASESL</sequence>
<feature type="domain" description="ERV/ALR sulfhydryl oxidase" evidence="8">
    <location>
        <begin position="14"/>
        <end position="115"/>
    </location>
</feature>
<dbReference type="InterPro" id="IPR036774">
    <property type="entry name" value="ERV/ALR_sulphydryl_oxid_sf"/>
</dbReference>
<keyword evidence="2 7" id="KW-0285">Flavoprotein</keyword>
<dbReference type="PANTHER" id="PTHR12645:SF1">
    <property type="entry name" value="FAD-LINKED SULFHYDRYL OXIDASE ERV2"/>
    <property type="match status" value="1"/>
</dbReference>
<evidence type="ECO:0000256" key="1">
    <source>
        <dbReference type="ARBA" id="ARBA00001974"/>
    </source>
</evidence>
<keyword evidence="4 7" id="KW-0560">Oxidoreductase</keyword>